<reference evidence="5 6" key="1">
    <citation type="submission" date="2022-10" db="EMBL/GenBank/DDBJ databases">
        <title>Luteolibacter flavescens strain MCCC 1K03193, whole genome shotgun sequencing project.</title>
        <authorList>
            <person name="Zhao G."/>
            <person name="Shen L."/>
        </authorList>
    </citation>
    <scope>NUCLEOTIDE SEQUENCE [LARGE SCALE GENOMIC DNA]</scope>
    <source>
        <strain evidence="5 6">MCCC 1K03193</strain>
    </source>
</reference>
<dbReference type="Proteomes" id="UP001207930">
    <property type="component" value="Unassembled WGS sequence"/>
</dbReference>
<accession>A0ABT3FMD8</accession>
<feature type="domain" description="HTH araC/xylS-type" evidence="4">
    <location>
        <begin position="13"/>
        <end position="120"/>
    </location>
</feature>
<dbReference type="SUPFAM" id="SSF46689">
    <property type="entry name" value="Homeodomain-like"/>
    <property type="match status" value="1"/>
</dbReference>
<dbReference type="PANTHER" id="PTHR46796">
    <property type="entry name" value="HTH-TYPE TRANSCRIPTIONAL ACTIVATOR RHAS-RELATED"/>
    <property type="match status" value="1"/>
</dbReference>
<dbReference type="InterPro" id="IPR018060">
    <property type="entry name" value="HTH_AraC"/>
</dbReference>
<protein>
    <submittedName>
        <fullName evidence="5">Helix-turn-helix domain-containing protein</fullName>
    </submittedName>
</protein>
<organism evidence="5 6">
    <name type="scientific">Luteolibacter flavescens</name>
    <dbReference type="NCBI Taxonomy" id="1859460"/>
    <lineage>
        <taxon>Bacteria</taxon>
        <taxon>Pseudomonadati</taxon>
        <taxon>Verrucomicrobiota</taxon>
        <taxon>Verrucomicrobiia</taxon>
        <taxon>Verrucomicrobiales</taxon>
        <taxon>Verrucomicrobiaceae</taxon>
        <taxon>Luteolibacter</taxon>
    </lineage>
</organism>
<proteinExistence type="predicted"/>
<evidence type="ECO:0000256" key="3">
    <source>
        <dbReference type="ARBA" id="ARBA00023163"/>
    </source>
</evidence>
<keyword evidence="3" id="KW-0804">Transcription</keyword>
<evidence type="ECO:0000259" key="4">
    <source>
        <dbReference type="PROSITE" id="PS01124"/>
    </source>
</evidence>
<dbReference type="SMART" id="SM00342">
    <property type="entry name" value="HTH_ARAC"/>
    <property type="match status" value="1"/>
</dbReference>
<dbReference type="Gene3D" id="1.10.10.60">
    <property type="entry name" value="Homeodomain-like"/>
    <property type="match status" value="1"/>
</dbReference>
<evidence type="ECO:0000313" key="6">
    <source>
        <dbReference type="Proteomes" id="UP001207930"/>
    </source>
</evidence>
<keyword evidence="6" id="KW-1185">Reference proteome</keyword>
<gene>
    <name evidence="5" type="ORF">OKA04_08375</name>
</gene>
<comment type="caution">
    <text evidence="5">The sequence shown here is derived from an EMBL/GenBank/DDBJ whole genome shotgun (WGS) entry which is preliminary data.</text>
</comment>
<evidence type="ECO:0000256" key="1">
    <source>
        <dbReference type="ARBA" id="ARBA00023015"/>
    </source>
</evidence>
<dbReference type="RefSeq" id="WP_264500700.1">
    <property type="nucleotide sequence ID" value="NZ_JAPDDS010000004.1"/>
</dbReference>
<dbReference type="PROSITE" id="PS01124">
    <property type="entry name" value="HTH_ARAC_FAMILY_2"/>
    <property type="match status" value="1"/>
</dbReference>
<sequence>MKRPELQIAYRGGRVVAIRPRELEPEPLGPIARETGFKVSPLCERFEVSERQLHRIFTDSLGISPKDWMRRERIVQARQLLMEGMAVKEVSVILGFPTPKDFSREFLILHEVTPTEFQRRHDAERDRRLE</sequence>
<dbReference type="InterPro" id="IPR050204">
    <property type="entry name" value="AraC_XylS_family_regulators"/>
</dbReference>
<dbReference type="EMBL" id="JAPDDS010000004">
    <property type="protein sequence ID" value="MCW1884741.1"/>
    <property type="molecule type" value="Genomic_DNA"/>
</dbReference>
<keyword evidence="2" id="KW-0238">DNA-binding</keyword>
<dbReference type="InterPro" id="IPR009057">
    <property type="entry name" value="Homeodomain-like_sf"/>
</dbReference>
<evidence type="ECO:0000313" key="5">
    <source>
        <dbReference type="EMBL" id="MCW1884741.1"/>
    </source>
</evidence>
<keyword evidence="1" id="KW-0805">Transcription regulation</keyword>
<evidence type="ECO:0000256" key="2">
    <source>
        <dbReference type="ARBA" id="ARBA00023125"/>
    </source>
</evidence>
<name>A0ABT3FMD8_9BACT</name>
<dbReference type="Pfam" id="PF12833">
    <property type="entry name" value="HTH_18"/>
    <property type="match status" value="1"/>
</dbReference>